<feature type="domain" description="N-acetyltransferase" evidence="11">
    <location>
        <begin position="15"/>
        <end position="156"/>
    </location>
</feature>
<gene>
    <name evidence="9 12" type="primary">ectA</name>
    <name evidence="12" type="ORF">H9871_11850</name>
</gene>
<organism evidence="12 13">
    <name type="scientific">Candidatus Nesterenkonia stercoripullorum</name>
    <dbReference type="NCBI Taxonomy" id="2838701"/>
    <lineage>
        <taxon>Bacteria</taxon>
        <taxon>Bacillati</taxon>
        <taxon>Actinomycetota</taxon>
        <taxon>Actinomycetes</taxon>
        <taxon>Micrococcales</taxon>
        <taxon>Micrococcaceae</taxon>
        <taxon>Nesterenkonia</taxon>
    </lineage>
</organism>
<evidence type="ECO:0000256" key="6">
    <source>
        <dbReference type="ARBA" id="ARBA00022679"/>
    </source>
</evidence>
<protein>
    <recommendedName>
        <fullName evidence="5 9">L-2,4-diaminobutyric acid acetyltransferase</fullName>
        <shortName evidence="9">DABA acetyltransferase</shortName>
        <ecNumber evidence="4 9">2.3.1.178</ecNumber>
    </recommendedName>
</protein>
<evidence type="ECO:0000313" key="13">
    <source>
        <dbReference type="Proteomes" id="UP000824151"/>
    </source>
</evidence>
<dbReference type="GO" id="GO:0033816">
    <property type="term" value="F:diaminobutyrate acetyltransferase activity"/>
    <property type="evidence" value="ECO:0007669"/>
    <property type="project" value="UniProtKB-EC"/>
</dbReference>
<sequence>MATTEGHPAQTRESIDLRPPARGDGADLWRIARGTGVLDVNTPYAYLLWVQDFSATSVVATVDGEPAGFITGYLKPGRADTLFIWQVAVDAAFRGRGLASRMLDDVVARSGAQRLETTITSDNAASIALFTGLARNHGAEIVRTDLFTEDLFPKAEESGEAHAAEDLYTVEPLRAAATSPAD</sequence>
<evidence type="ECO:0000256" key="10">
    <source>
        <dbReference type="SAM" id="MobiDB-lite"/>
    </source>
</evidence>
<comment type="similarity">
    <text evidence="3 9">Belongs to the acetyltransferase family. EctA subfamily.</text>
</comment>
<evidence type="ECO:0000256" key="3">
    <source>
        <dbReference type="ARBA" id="ARBA00010712"/>
    </source>
</evidence>
<evidence type="ECO:0000256" key="5">
    <source>
        <dbReference type="ARBA" id="ARBA00017935"/>
    </source>
</evidence>
<evidence type="ECO:0000313" key="12">
    <source>
        <dbReference type="EMBL" id="HIX00820.1"/>
    </source>
</evidence>
<evidence type="ECO:0000256" key="1">
    <source>
        <dbReference type="ARBA" id="ARBA00003741"/>
    </source>
</evidence>
<dbReference type="InterPro" id="IPR016181">
    <property type="entry name" value="Acyl_CoA_acyltransferase"/>
</dbReference>
<dbReference type="InterPro" id="IPR012772">
    <property type="entry name" value="Ectoine_EctA"/>
</dbReference>
<evidence type="ECO:0000256" key="2">
    <source>
        <dbReference type="ARBA" id="ARBA00004978"/>
    </source>
</evidence>
<reference evidence="12" key="1">
    <citation type="journal article" date="2021" name="PeerJ">
        <title>Extensive microbial diversity within the chicken gut microbiome revealed by metagenomics and culture.</title>
        <authorList>
            <person name="Gilroy R."/>
            <person name="Ravi A."/>
            <person name="Getino M."/>
            <person name="Pursley I."/>
            <person name="Horton D.L."/>
            <person name="Alikhan N.F."/>
            <person name="Baker D."/>
            <person name="Gharbi K."/>
            <person name="Hall N."/>
            <person name="Watson M."/>
            <person name="Adriaenssens E.M."/>
            <person name="Foster-Nyarko E."/>
            <person name="Jarju S."/>
            <person name="Secka A."/>
            <person name="Antonio M."/>
            <person name="Oren A."/>
            <person name="Chaudhuri R.R."/>
            <person name="La Ragione R."/>
            <person name="Hildebrand F."/>
            <person name="Pallen M.J."/>
        </authorList>
    </citation>
    <scope>NUCLEOTIDE SEQUENCE</scope>
    <source>
        <strain evidence="12">ChiHejej3B27-3195</strain>
    </source>
</reference>
<comment type="function">
    <text evidence="1 9">Catalyzes the acetylation of L-2,4-diaminobutyrate (DABA) to gamma-N-acetyl-alpha,gamma-diaminobutyric acid (ADABA) with acetyl coenzyme A.</text>
</comment>
<dbReference type="NCBIfam" id="TIGR02406">
    <property type="entry name" value="ectoine_EctA"/>
    <property type="match status" value="1"/>
</dbReference>
<reference evidence="12" key="2">
    <citation type="submission" date="2021-04" db="EMBL/GenBank/DDBJ databases">
        <authorList>
            <person name="Gilroy R."/>
        </authorList>
    </citation>
    <scope>NUCLEOTIDE SEQUENCE</scope>
    <source>
        <strain evidence="12">ChiHejej3B27-3195</strain>
    </source>
</reference>
<comment type="pathway">
    <text evidence="2 9">Amine and polyamine biosynthesis; ectoine biosynthesis; L-ectoine from L-aspartate 4-semialdehyde: step 2/3.</text>
</comment>
<evidence type="ECO:0000256" key="4">
    <source>
        <dbReference type="ARBA" id="ARBA00012355"/>
    </source>
</evidence>
<dbReference type="AlphaFoldDB" id="A0A9D2A9D5"/>
<name>A0A9D2A9D5_9MICC</name>
<evidence type="ECO:0000256" key="9">
    <source>
        <dbReference type="RuleBase" id="RU365045"/>
    </source>
</evidence>
<evidence type="ECO:0000256" key="7">
    <source>
        <dbReference type="ARBA" id="ARBA00023315"/>
    </source>
</evidence>
<dbReference type="PROSITE" id="PS51186">
    <property type="entry name" value="GNAT"/>
    <property type="match status" value="1"/>
</dbReference>
<keyword evidence="6 9" id="KW-0808">Transferase</keyword>
<evidence type="ECO:0000256" key="8">
    <source>
        <dbReference type="ARBA" id="ARBA00048924"/>
    </source>
</evidence>
<proteinExistence type="inferred from homology"/>
<feature type="region of interest" description="Disordered" evidence="10">
    <location>
        <begin position="1"/>
        <end position="20"/>
    </location>
</feature>
<dbReference type="EMBL" id="DXGD01000440">
    <property type="protein sequence ID" value="HIX00820.1"/>
    <property type="molecule type" value="Genomic_DNA"/>
</dbReference>
<dbReference type="SUPFAM" id="SSF55729">
    <property type="entry name" value="Acyl-CoA N-acyltransferases (Nat)"/>
    <property type="match status" value="1"/>
</dbReference>
<accession>A0A9D2A9D5</accession>
<dbReference type="Proteomes" id="UP000824151">
    <property type="component" value="Unassembled WGS sequence"/>
</dbReference>
<dbReference type="EC" id="2.3.1.178" evidence="4 9"/>
<evidence type="ECO:0000259" key="11">
    <source>
        <dbReference type="PROSITE" id="PS51186"/>
    </source>
</evidence>
<keyword evidence="7 9" id="KW-0012">Acyltransferase</keyword>
<comment type="caution">
    <text evidence="12">The sequence shown here is derived from an EMBL/GenBank/DDBJ whole genome shotgun (WGS) entry which is preliminary data.</text>
</comment>
<dbReference type="Gene3D" id="3.40.630.30">
    <property type="match status" value="1"/>
</dbReference>
<dbReference type="CDD" id="cd04301">
    <property type="entry name" value="NAT_SF"/>
    <property type="match status" value="1"/>
</dbReference>
<dbReference type="GO" id="GO:0019491">
    <property type="term" value="P:ectoine biosynthetic process"/>
    <property type="evidence" value="ECO:0007669"/>
    <property type="project" value="InterPro"/>
</dbReference>
<dbReference type="Pfam" id="PF00583">
    <property type="entry name" value="Acetyltransf_1"/>
    <property type="match status" value="1"/>
</dbReference>
<dbReference type="InterPro" id="IPR000182">
    <property type="entry name" value="GNAT_dom"/>
</dbReference>
<comment type="catalytic activity">
    <reaction evidence="8 9">
        <text>L-2,4-diaminobutanoate + acetyl-CoA = (2S)-4-acetamido-2-aminobutanoate + CoA + H(+)</text>
        <dbReference type="Rhea" id="RHEA:16901"/>
        <dbReference type="ChEBI" id="CHEBI:15378"/>
        <dbReference type="ChEBI" id="CHEBI:57287"/>
        <dbReference type="ChEBI" id="CHEBI:57288"/>
        <dbReference type="ChEBI" id="CHEBI:58761"/>
        <dbReference type="ChEBI" id="CHEBI:58929"/>
        <dbReference type="EC" id="2.3.1.178"/>
    </reaction>
</comment>